<reference evidence="2" key="1">
    <citation type="submission" date="2014-09" db="EMBL/GenBank/DDBJ databases">
        <authorList>
            <person name="Magalhaes I.L.F."/>
            <person name="Oliveira U."/>
            <person name="Santos F.R."/>
            <person name="Vidigal T.H.D.A."/>
            <person name="Brescovit A.D."/>
            <person name="Santos A.J."/>
        </authorList>
    </citation>
    <scope>NUCLEOTIDE SEQUENCE</scope>
    <source>
        <tissue evidence="2">Shoot tissue taken approximately 20 cm above the soil surface</tissue>
    </source>
</reference>
<reference evidence="2" key="2">
    <citation type="journal article" date="2015" name="Data Brief">
        <title>Shoot transcriptome of the giant reed, Arundo donax.</title>
        <authorList>
            <person name="Barrero R.A."/>
            <person name="Guerrero F.D."/>
            <person name="Moolhuijzen P."/>
            <person name="Goolsby J.A."/>
            <person name="Tidwell J."/>
            <person name="Bellgard S.E."/>
            <person name="Bellgard M.I."/>
        </authorList>
    </citation>
    <scope>NUCLEOTIDE SEQUENCE</scope>
    <source>
        <tissue evidence="2">Shoot tissue taken approximately 20 cm above the soil surface</tissue>
    </source>
</reference>
<organism evidence="2">
    <name type="scientific">Arundo donax</name>
    <name type="common">Giant reed</name>
    <name type="synonym">Donax arundinaceus</name>
    <dbReference type="NCBI Taxonomy" id="35708"/>
    <lineage>
        <taxon>Eukaryota</taxon>
        <taxon>Viridiplantae</taxon>
        <taxon>Streptophyta</taxon>
        <taxon>Embryophyta</taxon>
        <taxon>Tracheophyta</taxon>
        <taxon>Spermatophyta</taxon>
        <taxon>Magnoliopsida</taxon>
        <taxon>Liliopsida</taxon>
        <taxon>Poales</taxon>
        <taxon>Poaceae</taxon>
        <taxon>PACMAD clade</taxon>
        <taxon>Arundinoideae</taxon>
        <taxon>Arundineae</taxon>
        <taxon>Arundo</taxon>
    </lineage>
</organism>
<sequence>MRQIARTGRTRGARGALRRPRPRSWRPGHPQSAERSGRISACGALNEGGWLSNYHI</sequence>
<protein>
    <submittedName>
        <fullName evidence="2">Uncharacterized protein</fullName>
    </submittedName>
</protein>
<accession>A0A0A9BKR3</accession>
<dbReference type="EMBL" id="GBRH01236085">
    <property type="protein sequence ID" value="JAD61810.1"/>
    <property type="molecule type" value="Transcribed_RNA"/>
</dbReference>
<evidence type="ECO:0000313" key="2">
    <source>
        <dbReference type="EMBL" id="JAD61810.1"/>
    </source>
</evidence>
<name>A0A0A9BKR3_ARUDO</name>
<evidence type="ECO:0000256" key="1">
    <source>
        <dbReference type="SAM" id="MobiDB-lite"/>
    </source>
</evidence>
<feature type="region of interest" description="Disordered" evidence="1">
    <location>
        <begin position="1"/>
        <end position="40"/>
    </location>
</feature>
<feature type="compositionally biased region" description="Basic residues" evidence="1">
    <location>
        <begin position="8"/>
        <end position="26"/>
    </location>
</feature>
<dbReference type="AlphaFoldDB" id="A0A0A9BKR3"/>
<proteinExistence type="predicted"/>